<dbReference type="AlphaFoldDB" id="A0A2C9VQ24"/>
<protein>
    <submittedName>
        <fullName evidence="1">Uncharacterized protein</fullName>
    </submittedName>
</protein>
<name>A0A2C9VQ24_MANES</name>
<accession>A0A2C9VQ24</accession>
<evidence type="ECO:0000313" key="1">
    <source>
        <dbReference type="EMBL" id="OAY47877.1"/>
    </source>
</evidence>
<organism evidence="1">
    <name type="scientific">Manihot esculenta</name>
    <name type="common">Cassava</name>
    <name type="synonym">Jatropha manihot</name>
    <dbReference type="NCBI Taxonomy" id="3983"/>
    <lineage>
        <taxon>Eukaryota</taxon>
        <taxon>Viridiplantae</taxon>
        <taxon>Streptophyta</taxon>
        <taxon>Embryophyta</taxon>
        <taxon>Tracheophyta</taxon>
        <taxon>Spermatophyta</taxon>
        <taxon>Magnoliopsida</taxon>
        <taxon>eudicotyledons</taxon>
        <taxon>Gunneridae</taxon>
        <taxon>Pentapetalae</taxon>
        <taxon>rosids</taxon>
        <taxon>fabids</taxon>
        <taxon>Malpighiales</taxon>
        <taxon>Euphorbiaceae</taxon>
        <taxon>Crotonoideae</taxon>
        <taxon>Manihoteae</taxon>
        <taxon>Manihot</taxon>
    </lineage>
</organism>
<proteinExistence type="predicted"/>
<dbReference type="EMBL" id="CM004392">
    <property type="protein sequence ID" value="OAY47877.1"/>
    <property type="molecule type" value="Genomic_DNA"/>
</dbReference>
<sequence>MSEMSIWHRRVSLAMACDTEDTNFMHTWDMIVGQFIYAICINIYDIYRQSLSSDFSTFCCLSSVRANLNN</sequence>
<gene>
    <name evidence="1" type="ORF">MANES_06G112700</name>
</gene>
<reference evidence="1" key="1">
    <citation type="submission" date="2016-02" db="EMBL/GenBank/DDBJ databases">
        <title>WGS assembly of Manihot esculenta.</title>
        <authorList>
            <person name="Bredeson J.V."/>
            <person name="Prochnik S.E."/>
            <person name="Lyons J.B."/>
            <person name="Schmutz J."/>
            <person name="Grimwood J."/>
            <person name="Vrebalov J."/>
            <person name="Bart R.S."/>
            <person name="Amuge T."/>
            <person name="Ferguson M.E."/>
            <person name="Green R."/>
            <person name="Putnam N."/>
            <person name="Stites J."/>
            <person name="Rounsley S."/>
            <person name="Rokhsar D.S."/>
        </authorList>
    </citation>
    <scope>NUCLEOTIDE SEQUENCE [LARGE SCALE GENOMIC DNA]</scope>
    <source>
        <tissue evidence="1">Leaf</tissue>
    </source>
</reference>